<dbReference type="PANTHER" id="PTHR10695:SF46">
    <property type="entry name" value="BIFUNCTIONAL COENZYME A SYNTHASE-RELATED"/>
    <property type="match status" value="1"/>
</dbReference>
<comment type="catalytic activity">
    <reaction evidence="5">
        <text>3'-dephospho-CoA + ATP = ADP + CoA + H(+)</text>
        <dbReference type="Rhea" id="RHEA:18245"/>
        <dbReference type="ChEBI" id="CHEBI:15378"/>
        <dbReference type="ChEBI" id="CHEBI:30616"/>
        <dbReference type="ChEBI" id="CHEBI:57287"/>
        <dbReference type="ChEBI" id="CHEBI:57328"/>
        <dbReference type="ChEBI" id="CHEBI:456216"/>
        <dbReference type="EC" id="2.7.1.24"/>
    </reaction>
</comment>
<evidence type="ECO:0000256" key="6">
    <source>
        <dbReference type="NCBIfam" id="TIGR00152"/>
    </source>
</evidence>
<comment type="pathway">
    <text evidence="5">Cofactor biosynthesis; coenzyme A biosynthesis; CoA from (R)-pantothenate: step 5/5.</text>
</comment>
<keyword evidence="4 5" id="KW-0173">Coenzyme A biosynthesis</keyword>
<evidence type="ECO:0000256" key="3">
    <source>
        <dbReference type="ARBA" id="ARBA00022840"/>
    </source>
</evidence>
<comment type="function">
    <text evidence="5">Catalyzes the phosphorylation of the 3'-hydroxyl group of dephosphocoenzyme A to form coenzyme A.</text>
</comment>
<evidence type="ECO:0000256" key="4">
    <source>
        <dbReference type="ARBA" id="ARBA00022993"/>
    </source>
</evidence>
<dbReference type="SUPFAM" id="SSF52540">
    <property type="entry name" value="P-loop containing nucleoside triphosphate hydrolases"/>
    <property type="match status" value="1"/>
</dbReference>
<dbReference type="CDD" id="cd02022">
    <property type="entry name" value="DPCK"/>
    <property type="match status" value="1"/>
</dbReference>
<dbReference type="EMBL" id="JAATJJ010000001">
    <property type="protein sequence ID" value="NJB69562.1"/>
    <property type="molecule type" value="Genomic_DNA"/>
</dbReference>
<dbReference type="AlphaFoldDB" id="A0A846QSQ6"/>
<comment type="similarity">
    <text evidence="1 5">Belongs to the CoaE family.</text>
</comment>
<dbReference type="Pfam" id="PF01121">
    <property type="entry name" value="CoaE"/>
    <property type="match status" value="1"/>
</dbReference>
<proteinExistence type="inferred from homology"/>
<dbReference type="GO" id="GO:0015937">
    <property type="term" value="P:coenzyme A biosynthetic process"/>
    <property type="evidence" value="ECO:0007669"/>
    <property type="project" value="UniProtKB-UniRule"/>
</dbReference>
<dbReference type="GO" id="GO:0005524">
    <property type="term" value="F:ATP binding"/>
    <property type="evidence" value="ECO:0007669"/>
    <property type="project" value="UniProtKB-UniRule"/>
</dbReference>
<protein>
    <recommendedName>
        <fullName evidence="5 6">Dephospho-CoA kinase</fullName>
        <ecNumber evidence="5 6">2.7.1.24</ecNumber>
    </recommendedName>
    <alternativeName>
        <fullName evidence="5">Dephosphocoenzyme A kinase</fullName>
    </alternativeName>
</protein>
<keyword evidence="3 5" id="KW-0067">ATP-binding</keyword>
<dbReference type="HAMAP" id="MF_00376">
    <property type="entry name" value="Dephospho_CoA_kinase"/>
    <property type="match status" value="1"/>
</dbReference>
<dbReference type="PROSITE" id="PS51219">
    <property type="entry name" value="DPCK"/>
    <property type="match status" value="1"/>
</dbReference>
<evidence type="ECO:0000313" key="7">
    <source>
        <dbReference type="EMBL" id="NJB69562.1"/>
    </source>
</evidence>
<evidence type="ECO:0000256" key="1">
    <source>
        <dbReference type="ARBA" id="ARBA00009018"/>
    </source>
</evidence>
<comment type="subcellular location">
    <subcellularLocation>
        <location evidence="5">Cytoplasm</location>
    </subcellularLocation>
</comment>
<dbReference type="GO" id="GO:0005737">
    <property type="term" value="C:cytoplasm"/>
    <property type="evidence" value="ECO:0007669"/>
    <property type="project" value="UniProtKB-SubCell"/>
</dbReference>
<gene>
    <name evidence="5" type="primary">coaE</name>
    <name evidence="7" type="ORF">GGR42_000024</name>
</gene>
<reference evidence="7 8" key="1">
    <citation type="submission" date="2020-03" db="EMBL/GenBank/DDBJ databases">
        <title>Genomic Encyclopedia of Type Strains, Phase IV (KMG-IV): sequencing the most valuable type-strain genomes for metagenomic binning, comparative biology and taxonomic classification.</title>
        <authorList>
            <person name="Goeker M."/>
        </authorList>
    </citation>
    <scope>NUCLEOTIDE SEQUENCE [LARGE SCALE GENOMIC DNA]</scope>
    <source>
        <strain evidence="7 8">DSM 29762</strain>
    </source>
</reference>
<organism evidence="7 8">
    <name type="scientific">Saonia flava</name>
    <dbReference type="NCBI Taxonomy" id="523696"/>
    <lineage>
        <taxon>Bacteria</taxon>
        <taxon>Pseudomonadati</taxon>
        <taxon>Bacteroidota</taxon>
        <taxon>Flavobacteriia</taxon>
        <taxon>Flavobacteriales</taxon>
        <taxon>Flavobacteriaceae</taxon>
        <taxon>Saonia</taxon>
    </lineage>
</organism>
<comment type="caution">
    <text evidence="7">The sequence shown here is derived from an EMBL/GenBank/DDBJ whole genome shotgun (WGS) entry which is preliminary data.</text>
</comment>
<keyword evidence="5 7" id="KW-0808">Transferase</keyword>
<keyword evidence="5" id="KW-0963">Cytoplasm</keyword>
<dbReference type="EC" id="2.7.1.24" evidence="5 6"/>
<dbReference type="UniPathway" id="UPA00241">
    <property type="reaction ID" value="UER00356"/>
</dbReference>
<evidence type="ECO:0000256" key="5">
    <source>
        <dbReference type="HAMAP-Rule" id="MF_00376"/>
    </source>
</evidence>
<dbReference type="NCBIfam" id="TIGR00152">
    <property type="entry name" value="dephospho-CoA kinase"/>
    <property type="match status" value="1"/>
</dbReference>
<sequence>MVVGLTGGIGSGKTTVAKMFKALGVPVYNSDKEAKRLMKRSKKVKKKIIELLGEEAYVDKKINRSYISQKIFTNEGLLKKMNSIVHPAVRKHFLTWVKKQDAPYVIQEAAIIFENSSESNYDKIILVTAPKKVRIERVVTRDDISIQKVMERMGNQWDDDIKIEKADYVIDNLNLDETENEVLRIHNQLLYT</sequence>
<keyword evidence="2 5" id="KW-0547">Nucleotide-binding</keyword>
<keyword evidence="5 7" id="KW-0418">Kinase</keyword>
<dbReference type="PANTHER" id="PTHR10695">
    <property type="entry name" value="DEPHOSPHO-COA KINASE-RELATED"/>
    <property type="match status" value="1"/>
</dbReference>
<dbReference type="InterPro" id="IPR027417">
    <property type="entry name" value="P-loop_NTPase"/>
</dbReference>
<accession>A0A846QSQ6</accession>
<keyword evidence="8" id="KW-1185">Reference proteome</keyword>
<evidence type="ECO:0000313" key="8">
    <source>
        <dbReference type="Proteomes" id="UP000590442"/>
    </source>
</evidence>
<dbReference type="Proteomes" id="UP000590442">
    <property type="component" value="Unassembled WGS sequence"/>
</dbReference>
<feature type="binding site" evidence="5">
    <location>
        <begin position="10"/>
        <end position="15"/>
    </location>
    <ligand>
        <name>ATP</name>
        <dbReference type="ChEBI" id="CHEBI:30616"/>
    </ligand>
</feature>
<dbReference type="RefSeq" id="WP_209023904.1">
    <property type="nucleotide sequence ID" value="NZ_JAATJJ010000001.1"/>
</dbReference>
<evidence type="ECO:0000256" key="2">
    <source>
        <dbReference type="ARBA" id="ARBA00022741"/>
    </source>
</evidence>
<dbReference type="GO" id="GO:0004140">
    <property type="term" value="F:dephospho-CoA kinase activity"/>
    <property type="evidence" value="ECO:0007669"/>
    <property type="project" value="UniProtKB-UniRule"/>
</dbReference>
<name>A0A846QSQ6_9FLAO</name>
<dbReference type="InterPro" id="IPR001977">
    <property type="entry name" value="Depp_CoAkinase"/>
</dbReference>
<dbReference type="Gene3D" id="3.40.50.300">
    <property type="entry name" value="P-loop containing nucleotide triphosphate hydrolases"/>
    <property type="match status" value="1"/>
</dbReference>